<accession>A0ACC1T8E7</accession>
<comment type="caution">
    <text evidence="1">The sequence shown here is derived from an EMBL/GenBank/DDBJ whole genome shotgun (WGS) entry which is preliminary data.</text>
</comment>
<gene>
    <name evidence="1" type="ORF">NM688_g2574</name>
</gene>
<evidence type="ECO:0000313" key="1">
    <source>
        <dbReference type="EMBL" id="KAJ3555445.1"/>
    </source>
</evidence>
<evidence type="ECO:0000313" key="2">
    <source>
        <dbReference type="Proteomes" id="UP001148662"/>
    </source>
</evidence>
<proteinExistence type="predicted"/>
<dbReference type="Proteomes" id="UP001148662">
    <property type="component" value="Unassembled WGS sequence"/>
</dbReference>
<protein>
    <submittedName>
        <fullName evidence="1">Uncharacterized protein</fullName>
    </submittedName>
</protein>
<dbReference type="EMBL" id="JANHOG010000331">
    <property type="protein sequence ID" value="KAJ3555445.1"/>
    <property type="molecule type" value="Genomic_DNA"/>
</dbReference>
<reference evidence="1" key="1">
    <citation type="submission" date="2022-07" db="EMBL/GenBank/DDBJ databases">
        <title>Genome Sequence of Phlebia brevispora.</title>
        <authorList>
            <person name="Buettner E."/>
        </authorList>
    </citation>
    <scope>NUCLEOTIDE SEQUENCE</scope>
    <source>
        <strain evidence="1">MPL23</strain>
    </source>
</reference>
<sequence>MPDTYPIVGIKDGLGPNGARPLRYEINKFVDPKYNPYAKDQLNLFLLALEKIQAMSPSERLSWFQIGGIHGQPYVDWDGSKGIKPEKGQWEGYCTHASILFPTWHRLYVALIEQAVHECMKKVLAEFPQDKQAALKPAVDHWRYPYWDWALVKPGTTELVVPELLRLEKIDVQRPNGVTQKIDNPMYRYQFPLNAQGQIEGFTGGPPYTETPFTVRHPAPWDESESIKTQKTWYEGLSDNAAVQTSLNDVSGLAGRQLVAGVYQLFAMFRSYAPFSNVSWSGPGNPGDYSSIEALHNSVHVIIGGRTQGHMSIVNFAGFDPAFWMHHGNVERQLAIFQALNPADYKDWPNDPWLRNTVNPWFDGVSQTDSRGTWTRPPSTAESANSLLTPFHKDTNGTVYDSDGCRYFANFGYAFEELQDWLPKYRDASGKFNTPLYCQDIRKALSEEYGWSLPTQHAISRLPRAVEEPSVAEVAAEDFVLPQGIVPQAVQDRQYNEYVVNVLVDRFANNGETFVVDLFLGEVPDDVRSWETANKLGMVAIFGGTQYASGNCANCANQASNPETRLVTGQVTITTTLLDLIEAKKKVGGEVLGSLDKDEVAQFLKKNMHWRIAKIGNTELPLSEVPSLKVSVAVATATLPTEEGEFVDYGDFELIDEPTVGRTGGYDSRTDEV</sequence>
<keyword evidence="2" id="KW-1185">Reference proteome</keyword>
<name>A0ACC1T8E7_9APHY</name>
<organism evidence="1 2">
    <name type="scientific">Phlebia brevispora</name>
    <dbReference type="NCBI Taxonomy" id="194682"/>
    <lineage>
        <taxon>Eukaryota</taxon>
        <taxon>Fungi</taxon>
        <taxon>Dikarya</taxon>
        <taxon>Basidiomycota</taxon>
        <taxon>Agaricomycotina</taxon>
        <taxon>Agaricomycetes</taxon>
        <taxon>Polyporales</taxon>
        <taxon>Meruliaceae</taxon>
        <taxon>Phlebia</taxon>
    </lineage>
</organism>